<evidence type="ECO:0000313" key="9">
    <source>
        <dbReference type="Proteomes" id="UP001241110"/>
    </source>
</evidence>
<name>A0AAE3QT98_9BACT</name>
<dbReference type="PANTHER" id="PTHR30008:SF0">
    <property type="entry name" value="EXODEOXYRIBONUCLEASE 7 LARGE SUBUNIT"/>
    <property type="match status" value="1"/>
</dbReference>
<dbReference type="NCBIfam" id="TIGR00237">
    <property type="entry name" value="xseA"/>
    <property type="match status" value="1"/>
</dbReference>
<keyword evidence="3 5" id="KW-0378">Hydrolase</keyword>
<dbReference type="AlphaFoldDB" id="A0AAE3QT98"/>
<keyword evidence="2 5" id="KW-0540">Nuclease</keyword>
<dbReference type="EMBL" id="JASJOS010000018">
    <property type="protein sequence ID" value="MDJ1485047.1"/>
    <property type="molecule type" value="Genomic_DNA"/>
</dbReference>
<evidence type="ECO:0000259" key="7">
    <source>
        <dbReference type="Pfam" id="PF13742"/>
    </source>
</evidence>
<dbReference type="GO" id="GO:0003676">
    <property type="term" value="F:nucleic acid binding"/>
    <property type="evidence" value="ECO:0007669"/>
    <property type="project" value="InterPro"/>
</dbReference>
<dbReference type="CDD" id="cd04489">
    <property type="entry name" value="ExoVII_LU_OBF"/>
    <property type="match status" value="1"/>
</dbReference>
<comment type="function">
    <text evidence="5">Bidirectionally degrades single-stranded DNA into large acid-insoluble oligonucleotides, which are then degraded further into small acid-soluble oligonucleotides.</text>
</comment>
<evidence type="ECO:0000256" key="5">
    <source>
        <dbReference type="HAMAP-Rule" id="MF_00378"/>
    </source>
</evidence>
<reference evidence="8" key="1">
    <citation type="submission" date="2023-05" db="EMBL/GenBank/DDBJ databases">
        <authorList>
            <person name="Zhang X."/>
        </authorList>
    </citation>
    <scope>NUCLEOTIDE SEQUENCE</scope>
    <source>
        <strain evidence="8">YF14B1</strain>
    </source>
</reference>
<sequence length="372" mass="41606">MNDILSVSDLTHVIKAILEEDPDLQQISVKGEVSNLTIHSSGHAYFTLKDEESQISCVMFRGQISPLIRPLLKAGAKLVVEGDVTVYVSRGQYQMQVTSIRDAGIGDLFQQFLLLKEKLKEEGLFEREHKKQLPAFPQKIGIVTSPTGAVIQDMLRVFERRYPCVEVILSPSLVQGDLAAESVIRAFRRLQEEPDLDVIIIARGGGSTEDLWGFNDERLARTIFDSAIPVVSAIGHETDFTILDFVADVRAATPTAAAELTTPDRAELLNALDSTKVYFLELLQKQLNESEQFLDDFTERLGWQMSRLLQNNKSQLDLLEAQLQILNPKAFLTQGYSITLKDGKKILSFEELQKGDEIETVLQDGRVTSVVK</sequence>
<dbReference type="GO" id="GO:0008855">
    <property type="term" value="F:exodeoxyribonuclease VII activity"/>
    <property type="evidence" value="ECO:0007669"/>
    <property type="project" value="UniProtKB-UniRule"/>
</dbReference>
<evidence type="ECO:0000313" key="8">
    <source>
        <dbReference type="EMBL" id="MDJ1485047.1"/>
    </source>
</evidence>
<proteinExistence type="inferred from homology"/>
<evidence type="ECO:0000256" key="1">
    <source>
        <dbReference type="ARBA" id="ARBA00022490"/>
    </source>
</evidence>
<dbReference type="EC" id="3.1.11.6" evidence="5"/>
<feature type="domain" description="Exonuclease VII large subunit C-terminal" evidence="6">
    <location>
        <begin position="124"/>
        <end position="324"/>
    </location>
</feature>
<dbReference type="RefSeq" id="WP_313987064.1">
    <property type="nucleotide sequence ID" value="NZ_JASJOS010000018.1"/>
</dbReference>
<dbReference type="GO" id="GO:0009318">
    <property type="term" value="C:exodeoxyribonuclease VII complex"/>
    <property type="evidence" value="ECO:0007669"/>
    <property type="project" value="UniProtKB-UniRule"/>
</dbReference>
<comment type="similarity">
    <text evidence="5">Belongs to the XseA family.</text>
</comment>
<feature type="domain" description="OB-fold nucleic acid binding" evidence="7">
    <location>
        <begin position="5"/>
        <end position="101"/>
    </location>
</feature>
<organism evidence="8 9">
    <name type="scientific">Xanthocytophaga flava</name>
    <dbReference type="NCBI Taxonomy" id="3048013"/>
    <lineage>
        <taxon>Bacteria</taxon>
        <taxon>Pseudomonadati</taxon>
        <taxon>Bacteroidota</taxon>
        <taxon>Cytophagia</taxon>
        <taxon>Cytophagales</taxon>
        <taxon>Rhodocytophagaceae</taxon>
        <taxon>Xanthocytophaga</taxon>
    </lineage>
</organism>
<dbReference type="Pfam" id="PF02601">
    <property type="entry name" value="Exonuc_VII_L"/>
    <property type="match status" value="1"/>
</dbReference>
<dbReference type="HAMAP" id="MF_00378">
    <property type="entry name" value="Exonuc_7_L"/>
    <property type="match status" value="1"/>
</dbReference>
<comment type="caution">
    <text evidence="8">The sequence shown here is derived from an EMBL/GenBank/DDBJ whole genome shotgun (WGS) entry which is preliminary data.</text>
</comment>
<keyword evidence="4 5" id="KW-0269">Exonuclease</keyword>
<protein>
    <recommendedName>
        <fullName evidence="5">Exodeoxyribonuclease 7 large subunit</fullName>
        <ecNumber evidence="5">3.1.11.6</ecNumber>
    </recommendedName>
    <alternativeName>
        <fullName evidence="5">Exodeoxyribonuclease VII large subunit</fullName>
        <shortName evidence="5">Exonuclease VII large subunit</shortName>
    </alternativeName>
</protein>
<dbReference type="InterPro" id="IPR003753">
    <property type="entry name" value="Exonuc_VII_L"/>
</dbReference>
<dbReference type="Pfam" id="PF13742">
    <property type="entry name" value="tRNA_anti_2"/>
    <property type="match status" value="1"/>
</dbReference>
<dbReference type="InterPro" id="IPR020579">
    <property type="entry name" value="Exonuc_VII_lsu_C"/>
</dbReference>
<accession>A0AAE3QT98</accession>
<evidence type="ECO:0000259" key="6">
    <source>
        <dbReference type="Pfam" id="PF02601"/>
    </source>
</evidence>
<dbReference type="PANTHER" id="PTHR30008">
    <property type="entry name" value="EXODEOXYRIBONUCLEASE 7 LARGE SUBUNIT"/>
    <property type="match status" value="1"/>
</dbReference>
<dbReference type="GO" id="GO:0005737">
    <property type="term" value="C:cytoplasm"/>
    <property type="evidence" value="ECO:0007669"/>
    <property type="project" value="UniProtKB-SubCell"/>
</dbReference>
<evidence type="ECO:0000256" key="3">
    <source>
        <dbReference type="ARBA" id="ARBA00022801"/>
    </source>
</evidence>
<comment type="catalytic activity">
    <reaction evidence="5">
        <text>Exonucleolytic cleavage in either 5'- to 3'- or 3'- to 5'-direction to yield nucleoside 5'-phosphates.</text>
        <dbReference type="EC" id="3.1.11.6"/>
    </reaction>
</comment>
<evidence type="ECO:0000256" key="4">
    <source>
        <dbReference type="ARBA" id="ARBA00022839"/>
    </source>
</evidence>
<comment type="subcellular location">
    <subcellularLocation>
        <location evidence="5">Cytoplasm</location>
    </subcellularLocation>
</comment>
<dbReference type="InterPro" id="IPR025824">
    <property type="entry name" value="OB-fold_nuc-bd_dom"/>
</dbReference>
<gene>
    <name evidence="5 8" type="primary">xseA</name>
    <name evidence="8" type="ORF">QNI16_31405</name>
</gene>
<dbReference type="GO" id="GO:0006308">
    <property type="term" value="P:DNA catabolic process"/>
    <property type="evidence" value="ECO:0007669"/>
    <property type="project" value="UniProtKB-UniRule"/>
</dbReference>
<comment type="subunit">
    <text evidence="5">Heterooligomer composed of large and small subunits.</text>
</comment>
<keyword evidence="1 5" id="KW-0963">Cytoplasm</keyword>
<dbReference type="Proteomes" id="UP001241110">
    <property type="component" value="Unassembled WGS sequence"/>
</dbReference>
<evidence type="ECO:0000256" key="2">
    <source>
        <dbReference type="ARBA" id="ARBA00022722"/>
    </source>
</evidence>